<feature type="region of interest" description="Disordered" evidence="1">
    <location>
        <begin position="246"/>
        <end position="271"/>
    </location>
</feature>
<sequence length="516" mass="59432">MQHQKPSTYKKNPLEQNQWGCKFADNFGCRIQKDSTFKSYDDLVHALIRYEMAARVHLLRSSSNFLKTNKKVNFSDETCRRFVFDRLVYKCPNHEVIKRYDSRTGEALYNKRVTKKNIEDGRKCQFTFTVQYNPEIDRLQISAGMLYHTDGCVPRAKDLFEYVPKDENNKKKRAIHKMIEERMPTQLPVEYELENKTTAFKSKNRTMKMPNPNAPYQQDTDAFIPVYPEEIEALISQYVADCVKKPAGEDSETGPTTSRRTKRRMADEGGVAAKKVNDGRALRPLTNTQFNEPAQDIYLSQTGPAQYIAPAEPNQPVHEGQAGFYSKAQADYQPAGTSQGYWNQPARSYEPYYSQANTGSYYEQSMAPNNTYNQPSANTSFYEQNWCQYGTSTQATSYPPVYYSQSVPNPVEAGQMEQRAYSPLYNNTFATTRHKETHEFNENNDVAFFNEFFQTPIQITSQDIEPVPQNADPLLAQNPLIDAPPIEEPAEKDPQPSPQTSPQYYYEDDFEWGNFY</sequence>
<evidence type="ECO:0000313" key="3">
    <source>
        <dbReference type="Proteomes" id="UP000614601"/>
    </source>
</evidence>
<name>A0A811LRB9_9BILA</name>
<gene>
    <name evidence="2" type="ORF">BOKJ2_LOCUS14022</name>
</gene>
<feature type="region of interest" description="Disordered" evidence="1">
    <location>
        <begin position="468"/>
        <end position="516"/>
    </location>
</feature>
<comment type="caution">
    <text evidence="2">The sequence shown here is derived from an EMBL/GenBank/DDBJ whole genome shotgun (WGS) entry which is preliminary data.</text>
</comment>
<feature type="compositionally biased region" description="Acidic residues" evidence="1">
    <location>
        <begin position="506"/>
        <end position="516"/>
    </location>
</feature>
<dbReference type="AlphaFoldDB" id="A0A811LRB9"/>
<organism evidence="2 3">
    <name type="scientific">Bursaphelenchus okinawaensis</name>
    <dbReference type="NCBI Taxonomy" id="465554"/>
    <lineage>
        <taxon>Eukaryota</taxon>
        <taxon>Metazoa</taxon>
        <taxon>Ecdysozoa</taxon>
        <taxon>Nematoda</taxon>
        <taxon>Chromadorea</taxon>
        <taxon>Rhabditida</taxon>
        <taxon>Tylenchina</taxon>
        <taxon>Tylenchomorpha</taxon>
        <taxon>Aphelenchoidea</taxon>
        <taxon>Aphelenchoididae</taxon>
        <taxon>Bursaphelenchus</taxon>
    </lineage>
</organism>
<dbReference type="Proteomes" id="UP000783686">
    <property type="component" value="Unassembled WGS sequence"/>
</dbReference>
<dbReference type="EMBL" id="CAJFDH010000006">
    <property type="protein sequence ID" value="CAD5230211.1"/>
    <property type="molecule type" value="Genomic_DNA"/>
</dbReference>
<accession>A0A811LRB9</accession>
<dbReference type="Proteomes" id="UP000614601">
    <property type="component" value="Unassembled WGS sequence"/>
</dbReference>
<evidence type="ECO:0000313" key="2">
    <source>
        <dbReference type="EMBL" id="CAD5230211.1"/>
    </source>
</evidence>
<keyword evidence="3" id="KW-1185">Reference proteome</keyword>
<reference evidence="2" key="1">
    <citation type="submission" date="2020-09" db="EMBL/GenBank/DDBJ databases">
        <authorList>
            <person name="Kikuchi T."/>
        </authorList>
    </citation>
    <scope>NUCLEOTIDE SEQUENCE</scope>
    <source>
        <strain evidence="2">SH1</strain>
    </source>
</reference>
<dbReference type="OrthoDB" id="10651838at2759"/>
<protein>
    <submittedName>
        <fullName evidence="2">Uncharacterized protein</fullName>
    </submittedName>
</protein>
<evidence type="ECO:0000256" key="1">
    <source>
        <dbReference type="SAM" id="MobiDB-lite"/>
    </source>
</evidence>
<dbReference type="EMBL" id="CAJFCW020000006">
    <property type="protein sequence ID" value="CAG9127602.1"/>
    <property type="molecule type" value="Genomic_DNA"/>
</dbReference>
<proteinExistence type="predicted"/>